<sequence length="162" mass="17519">MPSSPNLRPLGNTGASDAALDAAARAAAGSASAAAGWFRDPFRYPQWLEATFAITWLSWSVANLLSPDALTDRPALAILNVLGGWLWPWIGFALFPWQIAALRMGSLRQRALVQTAGYVVLAHVTVCVGAMSLDPFSPIITLLLALTTIAGILSWRLWRRYA</sequence>
<keyword evidence="1" id="KW-0472">Membrane</keyword>
<keyword evidence="1" id="KW-0812">Transmembrane</keyword>
<keyword evidence="3" id="KW-1185">Reference proteome</keyword>
<gene>
    <name evidence="2" type="ORF">NRP21_06940</name>
</gene>
<evidence type="ECO:0000256" key="1">
    <source>
        <dbReference type="SAM" id="Phobius"/>
    </source>
</evidence>
<protein>
    <submittedName>
        <fullName evidence="2">Uncharacterized protein</fullName>
    </submittedName>
</protein>
<feature type="transmembrane region" description="Helical" evidence="1">
    <location>
        <begin position="77"/>
        <end position="99"/>
    </location>
</feature>
<dbReference type="RefSeq" id="WP_257715443.1">
    <property type="nucleotide sequence ID" value="NZ_JANJOU010000003.1"/>
</dbReference>
<dbReference type="EMBL" id="JANJOU010000003">
    <property type="protein sequence ID" value="MCR0981781.1"/>
    <property type="molecule type" value="Genomic_DNA"/>
</dbReference>
<name>A0ABT1X1W3_9PROT</name>
<evidence type="ECO:0000313" key="3">
    <source>
        <dbReference type="Proteomes" id="UP001524642"/>
    </source>
</evidence>
<proteinExistence type="predicted"/>
<evidence type="ECO:0000313" key="2">
    <source>
        <dbReference type="EMBL" id="MCR0981781.1"/>
    </source>
</evidence>
<feature type="transmembrane region" description="Helical" evidence="1">
    <location>
        <begin position="111"/>
        <end position="133"/>
    </location>
</feature>
<organism evidence="2 3">
    <name type="scientific">Roseomonas populi</name>
    <dbReference type="NCBI Taxonomy" id="3121582"/>
    <lineage>
        <taxon>Bacteria</taxon>
        <taxon>Pseudomonadati</taxon>
        <taxon>Pseudomonadota</taxon>
        <taxon>Alphaproteobacteria</taxon>
        <taxon>Acetobacterales</taxon>
        <taxon>Roseomonadaceae</taxon>
        <taxon>Roseomonas</taxon>
    </lineage>
</organism>
<comment type="caution">
    <text evidence="2">The sequence shown here is derived from an EMBL/GenBank/DDBJ whole genome shotgun (WGS) entry which is preliminary data.</text>
</comment>
<dbReference type="Proteomes" id="UP001524642">
    <property type="component" value="Unassembled WGS sequence"/>
</dbReference>
<feature type="transmembrane region" description="Helical" evidence="1">
    <location>
        <begin position="139"/>
        <end position="158"/>
    </location>
</feature>
<keyword evidence="1" id="KW-1133">Transmembrane helix</keyword>
<reference evidence="2 3" key="1">
    <citation type="submission" date="2022-06" db="EMBL/GenBank/DDBJ databases">
        <title>Roseomonas CN29.</title>
        <authorList>
            <person name="Cheng Y."/>
            <person name="He X."/>
        </authorList>
    </citation>
    <scope>NUCLEOTIDE SEQUENCE [LARGE SCALE GENOMIC DNA]</scope>
    <source>
        <strain evidence="2 3">CN29</strain>
    </source>
</reference>
<accession>A0ABT1X1W3</accession>